<reference evidence="6" key="1">
    <citation type="submission" date="2016-11" db="EMBL/GenBank/DDBJ databases">
        <authorList>
            <person name="Varghese N."/>
            <person name="Submissions S."/>
        </authorList>
    </citation>
    <scope>NUCLEOTIDE SEQUENCE [LARGE SCALE GENOMIC DNA]</scope>
    <source>
        <strain evidence="6">DSM 26134</strain>
    </source>
</reference>
<dbReference type="InterPro" id="IPR017853">
    <property type="entry name" value="GH"/>
</dbReference>
<gene>
    <name evidence="5" type="ORF">SAMN04488028_101423</name>
</gene>
<evidence type="ECO:0000313" key="6">
    <source>
        <dbReference type="Proteomes" id="UP000184474"/>
    </source>
</evidence>
<dbReference type="InterPro" id="IPR001547">
    <property type="entry name" value="Glyco_hydro_5"/>
</dbReference>
<dbReference type="AlphaFoldDB" id="A0A1M6K349"/>
<dbReference type="Proteomes" id="UP000184474">
    <property type="component" value="Unassembled WGS sequence"/>
</dbReference>
<evidence type="ECO:0000256" key="1">
    <source>
        <dbReference type="ARBA" id="ARBA00022729"/>
    </source>
</evidence>
<accession>A0A1M6K349</accession>
<evidence type="ECO:0000313" key="5">
    <source>
        <dbReference type="EMBL" id="SHJ53262.1"/>
    </source>
</evidence>
<name>A0A1M6K349_REIAG</name>
<dbReference type="InterPro" id="IPR008979">
    <property type="entry name" value="Galactose-bd-like_sf"/>
</dbReference>
<organism evidence="5 6">
    <name type="scientific">Reichenbachiella agariperforans</name>
    <dbReference type="NCBI Taxonomy" id="156994"/>
    <lineage>
        <taxon>Bacteria</taxon>
        <taxon>Pseudomonadati</taxon>
        <taxon>Bacteroidota</taxon>
        <taxon>Cytophagia</taxon>
        <taxon>Cytophagales</taxon>
        <taxon>Reichenbachiellaceae</taxon>
        <taxon>Reichenbachiella</taxon>
    </lineage>
</organism>
<dbReference type="STRING" id="156994.SAMN04488028_101423"/>
<dbReference type="GO" id="GO:0009986">
    <property type="term" value="C:cell surface"/>
    <property type="evidence" value="ECO:0007669"/>
    <property type="project" value="TreeGrafter"/>
</dbReference>
<dbReference type="PANTHER" id="PTHR31297">
    <property type="entry name" value="GLUCAN ENDO-1,6-BETA-GLUCOSIDASE B"/>
    <property type="match status" value="1"/>
</dbReference>
<keyword evidence="1" id="KW-0732">Signal</keyword>
<keyword evidence="3" id="KW-0326">Glycosidase</keyword>
<dbReference type="Pfam" id="PF00150">
    <property type="entry name" value="Cellulase"/>
    <property type="match status" value="1"/>
</dbReference>
<dbReference type="InterPro" id="IPR006584">
    <property type="entry name" value="Cellulose-bd_IV"/>
</dbReference>
<dbReference type="GO" id="GO:0030246">
    <property type="term" value="F:carbohydrate binding"/>
    <property type="evidence" value="ECO:0007669"/>
    <property type="project" value="InterPro"/>
</dbReference>
<sequence>MKDFYSQGNTSCTNPNVQIQNTHSFRFTLLLLLLAFCYTSSTAQYLKADGKRIVDENDQEIILRGIGLGGWMLQEGYMLRTSGAQHEIEAKITDLVGEDKKEVFYDAWLQNHCTKRDIDSMASWGYNSVRLPMHYKLFTPPIEEEPVAGQITWNEKGFDMVDDLVSWVKANDMYLILDLHAAPGGQGENADISDYDPSKPSLWESTANQDKMVALWKKLAERYADEPNIGAYDIINEPNWGFENHESDLNGCAESKNTALWNIQKRVTEAIREVDQNHMIIIEGNCWGNNYNGLPTLWDNNLAISFHKYWNGNDQGSIQGMLNMRNNRNAPIWLGETGENSNAWFTDAIDLFETNDMGWSWWPLKKMGGNNPLQVEVKQGYQDILNYWSGSAGKPSEEGAYASLMELAEGLKVENNVYHPDVVDAMIRQPHSDETIPFKDNSLSKTAATRIYAVDYDLGREGFAYHDAEYTNETGNAGGLTWNQGYAYRNDGVDIQESQDSESNGYNIGWTEDGEWLVYTLDVDSSGVYQIDLRYASGSDNSAFSIHIDDSNQTGTVSLPNSGGYTVWDVYSTDDVVLYEGTQKLKLMIEKGGFNLSYLEFTLKKKLSDVLCQAKSGYTSENGDLIYLSVNKTVDASTISDASAFTLQAGETAITPTAVMIDSDNNRQLVLEVNGNFNDATTLSLDYTGDDILATDGTSLSTFEALHITNNLPLHILLPAKIEAEDYYYNNGLEHETTTDTGGGENLGYTNTGDYLDYHIAVSATDTYRVEARIASGGSAGKLAFEQLDDSGQVLNSETIDVPVTGDWQTWQTISLKMTLNEGRGTLRIKVIQPEFNMNWFNFSAYVLSTEANLDQNPVLIYPNPSQDTLHIRWNGFDKIASLKIVNINGSVVLEQKKMKVEEFEAFDISTLKSGHYILEIKSGKEIRREKFIKN</sequence>
<dbReference type="GO" id="GO:0009251">
    <property type="term" value="P:glucan catabolic process"/>
    <property type="evidence" value="ECO:0007669"/>
    <property type="project" value="TreeGrafter"/>
</dbReference>
<feature type="domain" description="CBM6" evidence="4">
    <location>
        <begin position="470"/>
        <end position="602"/>
    </location>
</feature>
<proteinExistence type="predicted"/>
<dbReference type="SMART" id="SM00606">
    <property type="entry name" value="CBD_IV"/>
    <property type="match status" value="2"/>
</dbReference>
<dbReference type="InterPro" id="IPR026444">
    <property type="entry name" value="Secre_tail"/>
</dbReference>
<dbReference type="InterPro" id="IPR050386">
    <property type="entry name" value="Glycosyl_hydrolase_5"/>
</dbReference>
<dbReference type="PROSITE" id="PS51175">
    <property type="entry name" value="CBM6"/>
    <property type="match status" value="2"/>
</dbReference>
<feature type="domain" description="CBM6" evidence="4">
    <location>
        <begin position="720"/>
        <end position="844"/>
    </location>
</feature>
<dbReference type="Pfam" id="PF03422">
    <property type="entry name" value="CBM_6"/>
    <property type="match status" value="2"/>
</dbReference>
<dbReference type="Gene3D" id="2.60.120.260">
    <property type="entry name" value="Galactose-binding domain-like"/>
    <property type="match status" value="2"/>
</dbReference>
<dbReference type="SUPFAM" id="SSF49785">
    <property type="entry name" value="Galactose-binding domain-like"/>
    <property type="match status" value="2"/>
</dbReference>
<dbReference type="Gene3D" id="3.20.20.80">
    <property type="entry name" value="Glycosidases"/>
    <property type="match status" value="1"/>
</dbReference>
<dbReference type="RefSeq" id="WP_084190294.1">
    <property type="nucleotide sequence ID" value="NZ_FRAA01000001.1"/>
</dbReference>
<keyword evidence="6" id="KW-1185">Reference proteome</keyword>
<dbReference type="GO" id="GO:0005576">
    <property type="term" value="C:extracellular region"/>
    <property type="evidence" value="ECO:0007669"/>
    <property type="project" value="TreeGrafter"/>
</dbReference>
<dbReference type="PANTHER" id="PTHR31297:SF13">
    <property type="entry name" value="PUTATIVE-RELATED"/>
    <property type="match status" value="1"/>
</dbReference>
<dbReference type="NCBIfam" id="TIGR04183">
    <property type="entry name" value="Por_Secre_tail"/>
    <property type="match status" value="1"/>
</dbReference>
<keyword evidence="2" id="KW-0378">Hydrolase</keyword>
<dbReference type="CDD" id="cd04080">
    <property type="entry name" value="CBM6_cellulase-like"/>
    <property type="match status" value="2"/>
</dbReference>
<dbReference type="GO" id="GO:0008422">
    <property type="term" value="F:beta-glucosidase activity"/>
    <property type="evidence" value="ECO:0007669"/>
    <property type="project" value="TreeGrafter"/>
</dbReference>
<evidence type="ECO:0000259" key="4">
    <source>
        <dbReference type="PROSITE" id="PS51175"/>
    </source>
</evidence>
<evidence type="ECO:0000256" key="3">
    <source>
        <dbReference type="ARBA" id="ARBA00023295"/>
    </source>
</evidence>
<evidence type="ECO:0000256" key="2">
    <source>
        <dbReference type="ARBA" id="ARBA00022801"/>
    </source>
</evidence>
<dbReference type="InterPro" id="IPR005084">
    <property type="entry name" value="CBM6"/>
</dbReference>
<protein>
    <submittedName>
        <fullName evidence="5">Por secretion system C-terminal sorting domain-containing protein</fullName>
    </submittedName>
</protein>
<dbReference type="Pfam" id="PF18962">
    <property type="entry name" value="Por_Secre_tail"/>
    <property type="match status" value="1"/>
</dbReference>
<dbReference type="EMBL" id="FRAA01000001">
    <property type="protein sequence ID" value="SHJ53262.1"/>
    <property type="molecule type" value="Genomic_DNA"/>
</dbReference>
<dbReference type="SUPFAM" id="SSF51445">
    <property type="entry name" value="(Trans)glycosidases"/>
    <property type="match status" value="1"/>
</dbReference>